<feature type="region of interest" description="Disordered" evidence="1">
    <location>
        <begin position="165"/>
        <end position="267"/>
    </location>
</feature>
<sequence>MGPPRTRAHLLAQRGRFQEGSMNDRASAVPPLQFLDPSERAALERPVPWERQTGRYFAPRPQTDMPVLVGGEDKRGSKMGILGQMWEGMRGKLRIRRDDEKERASFRGGRGQDDDDDDDDNDDAAEERRRLKDLGRGPQPGDDHRPSRDEVYASYHQLVASGFFSSRAIQSSRFGPPRPTTSRGPEGAAPPQWPLTPVITTASQDVAMPHTPVRTSRPGEVCSPVSAASSRGTKRAAADSPPAQRGAACDGNDDQCEEEDDNDNYEDEAEDVATLAHRFLPKRLRKTASRDISLPRMRSVASRKNLRSAVAAARRSLLASAAGAQAACAQHEAADVDMDVAPNDDDHVQPSDGLPRKPVGPGDDALRSETHITSPLGSPPSPSPSPSASSGRKIKHPTRARSLKARGGGDGAASSAQMSVLALPAFGAAHTVTVPLRVVPDANRGIPNVPAIPAKFTYGEDRENDGPWRGLRRG</sequence>
<evidence type="ECO:0000256" key="1">
    <source>
        <dbReference type="SAM" id="MobiDB-lite"/>
    </source>
</evidence>
<evidence type="ECO:0000313" key="2">
    <source>
        <dbReference type="EMBL" id="KAG5923149.1"/>
    </source>
</evidence>
<keyword evidence="3" id="KW-1185">Reference proteome</keyword>
<comment type="caution">
    <text evidence="2">The sequence shown here is derived from an EMBL/GenBank/DDBJ whole genome shotgun (WGS) entry which is preliminary data.</text>
</comment>
<feature type="compositionally biased region" description="Acidic residues" evidence="1">
    <location>
        <begin position="113"/>
        <end position="125"/>
    </location>
</feature>
<name>A0A8K0JAE4_9HYPO</name>
<dbReference type="AlphaFoldDB" id="A0A8K0JAE4"/>
<gene>
    <name evidence="2" type="ORF">E4U42_005039</name>
</gene>
<dbReference type="EMBL" id="SRPY01000463">
    <property type="protein sequence ID" value="KAG5923149.1"/>
    <property type="molecule type" value="Genomic_DNA"/>
</dbReference>
<dbReference type="Proteomes" id="UP000811619">
    <property type="component" value="Unassembled WGS sequence"/>
</dbReference>
<dbReference type="OrthoDB" id="5226996at2759"/>
<reference evidence="2" key="1">
    <citation type="journal article" date="2020" name="bioRxiv">
        <title>Whole genome comparisons of ergot fungi reveals the divergence and evolution of species within the genus Claviceps are the result of varying mechanisms driving genome evolution and host range expansion.</title>
        <authorList>
            <person name="Wyka S.A."/>
            <person name="Mondo S.J."/>
            <person name="Liu M."/>
            <person name="Dettman J."/>
            <person name="Nalam V."/>
            <person name="Broders K.D."/>
        </authorList>
    </citation>
    <scope>NUCLEOTIDE SEQUENCE</scope>
    <source>
        <strain evidence="2">CCC 489</strain>
    </source>
</reference>
<feature type="compositionally biased region" description="Basic and acidic residues" evidence="1">
    <location>
        <begin position="96"/>
        <end position="105"/>
    </location>
</feature>
<feature type="region of interest" description="Disordered" evidence="1">
    <location>
        <begin position="340"/>
        <end position="415"/>
    </location>
</feature>
<feature type="region of interest" description="Disordered" evidence="1">
    <location>
        <begin position="92"/>
        <end position="153"/>
    </location>
</feature>
<feature type="region of interest" description="Disordered" evidence="1">
    <location>
        <begin position="52"/>
        <end position="76"/>
    </location>
</feature>
<feature type="compositionally biased region" description="Basic residues" evidence="1">
    <location>
        <begin position="392"/>
        <end position="404"/>
    </location>
</feature>
<feature type="compositionally biased region" description="Acidic residues" evidence="1">
    <location>
        <begin position="251"/>
        <end position="267"/>
    </location>
</feature>
<proteinExistence type="predicted"/>
<organism evidence="2 3">
    <name type="scientific">Claviceps africana</name>
    <dbReference type="NCBI Taxonomy" id="83212"/>
    <lineage>
        <taxon>Eukaryota</taxon>
        <taxon>Fungi</taxon>
        <taxon>Dikarya</taxon>
        <taxon>Ascomycota</taxon>
        <taxon>Pezizomycotina</taxon>
        <taxon>Sordariomycetes</taxon>
        <taxon>Hypocreomycetidae</taxon>
        <taxon>Hypocreales</taxon>
        <taxon>Clavicipitaceae</taxon>
        <taxon>Claviceps</taxon>
    </lineage>
</organism>
<feature type="compositionally biased region" description="Basic and acidic residues" evidence="1">
    <location>
        <begin position="126"/>
        <end position="151"/>
    </location>
</feature>
<protein>
    <submittedName>
        <fullName evidence="2">Uncharacterized protein</fullName>
    </submittedName>
</protein>
<accession>A0A8K0JAE4</accession>
<evidence type="ECO:0000313" key="3">
    <source>
        <dbReference type="Proteomes" id="UP000811619"/>
    </source>
</evidence>